<dbReference type="RefSeq" id="WP_167074593.1">
    <property type="nucleotide sequence ID" value="NZ_VVIW01000002.1"/>
</dbReference>
<sequence length="154" mass="16622">MRESLLTPSLSPSAAPTANLYSVQSSFVLAFFGGPFAIILYSALNSWKLRRPLDALVYLAGMALAVSYLVAVWTAYAPLVQLVNVIGRSAAEALWRALALALMGVVYLLHRKQHRSAALFAGKTPSPWIPAIACAVLAYGMKKALEFYLLAPIP</sequence>
<keyword evidence="1" id="KW-0812">Transmembrane</keyword>
<dbReference type="Proteomes" id="UP000819052">
    <property type="component" value="Unassembled WGS sequence"/>
</dbReference>
<keyword evidence="3" id="KW-1185">Reference proteome</keyword>
<keyword evidence="1" id="KW-1133">Transmembrane helix</keyword>
<feature type="transmembrane region" description="Helical" evidence="1">
    <location>
        <begin position="20"/>
        <end position="43"/>
    </location>
</feature>
<gene>
    <name evidence="2" type="ORF">F1609_03010</name>
</gene>
<proteinExistence type="predicted"/>
<feature type="transmembrane region" description="Helical" evidence="1">
    <location>
        <begin position="55"/>
        <end position="73"/>
    </location>
</feature>
<evidence type="ECO:0000313" key="3">
    <source>
        <dbReference type="Proteomes" id="UP000819052"/>
    </source>
</evidence>
<feature type="transmembrane region" description="Helical" evidence="1">
    <location>
        <begin position="93"/>
        <end position="110"/>
    </location>
</feature>
<evidence type="ECO:0000256" key="1">
    <source>
        <dbReference type="SAM" id="Phobius"/>
    </source>
</evidence>
<name>A0ABX0MAM4_9BURK</name>
<protein>
    <submittedName>
        <fullName evidence="2">Uncharacterized protein</fullName>
    </submittedName>
</protein>
<evidence type="ECO:0000313" key="2">
    <source>
        <dbReference type="EMBL" id="NHZ39141.1"/>
    </source>
</evidence>
<dbReference type="EMBL" id="VVIW01000002">
    <property type="protein sequence ID" value="NHZ39141.1"/>
    <property type="molecule type" value="Genomic_DNA"/>
</dbReference>
<reference evidence="2 3" key="1">
    <citation type="submission" date="2019-09" db="EMBL/GenBank/DDBJ databases">
        <title>Taxonomy of Antarctic Massilia spp.: description of Massilia rubra sp. nov., Massilia aquatica sp. nov., Massilia mucilaginosa sp. nov., Massilia frigida sp. nov. isolated from streams, lakes and regoliths.</title>
        <authorList>
            <person name="Holochova P."/>
            <person name="Sedlacek I."/>
            <person name="Kralova S."/>
            <person name="Maslanova I."/>
            <person name="Busse H.-J."/>
            <person name="Stankova E."/>
            <person name="Vrbovska V."/>
            <person name="Kovarovic V."/>
            <person name="Bartak M."/>
            <person name="Svec P."/>
            <person name="Pantucek R."/>
        </authorList>
    </citation>
    <scope>NUCLEOTIDE SEQUENCE [LARGE SCALE GENOMIC DNA]</scope>
    <source>
        <strain evidence="2 3">CCM 8693</strain>
    </source>
</reference>
<comment type="caution">
    <text evidence="2">The sequence shown here is derived from an EMBL/GenBank/DDBJ whole genome shotgun (WGS) entry which is preliminary data.</text>
</comment>
<keyword evidence="1" id="KW-0472">Membrane</keyword>
<accession>A0ABX0MAM4</accession>
<organism evidence="2 3">
    <name type="scientific">Massilia aquatica</name>
    <dbReference type="NCBI Taxonomy" id="2609000"/>
    <lineage>
        <taxon>Bacteria</taxon>
        <taxon>Pseudomonadati</taxon>
        <taxon>Pseudomonadota</taxon>
        <taxon>Betaproteobacteria</taxon>
        <taxon>Burkholderiales</taxon>
        <taxon>Oxalobacteraceae</taxon>
        <taxon>Telluria group</taxon>
        <taxon>Massilia</taxon>
    </lineage>
</organism>